<name>A0ABT8F614_9BACT</name>
<keyword evidence="3" id="KW-1185">Reference proteome</keyword>
<evidence type="ECO:0008006" key="4">
    <source>
        <dbReference type="Google" id="ProtNLM"/>
    </source>
</evidence>
<evidence type="ECO:0000313" key="2">
    <source>
        <dbReference type="EMBL" id="MDN4165411.1"/>
    </source>
</evidence>
<feature type="chain" id="PRO_5045410169" description="Tetratricopeptide repeat protein" evidence="1">
    <location>
        <begin position="27"/>
        <end position="285"/>
    </location>
</feature>
<evidence type="ECO:0000256" key="1">
    <source>
        <dbReference type="SAM" id="SignalP"/>
    </source>
</evidence>
<organism evidence="2 3">
    <name type="scientific">Shiella aurantiaca</name>
    <dbReference type="NCBI Taxonomy" id="3058365"/>
    <lineage>
        <taxon>Bacteria</taxon>
        <taxon>Pseudomonadati</taxon>
        <taxon>Bacteroidota</taxon>
        <taxon>Cytophagia</taxon>
        <taxon>Cytophagales</taxon>
        <taxon>Shiellaceae</taxon>
        <taxon>Shiella</taxon>
    </lineage>
</organism>
<dbReference type="Proteomes" id="UP001168552">
    <property type="component" value="Unassembled WGS sequence"/>
</dbReference>
<reference evidence="2" key="1">
    <citation type="submission" date="2023-06" db="EMBL/GenBank/DDBJ databases">
        <title>Cytophagales bacterium Strain LB-30, isolated from soil.</title>
        <authorList>
            <person name="Liu B."/>
        </authorList>
    </citation>
    <scope>NUCLEOTIDE SEQUENCE</scope>
    <source>
        <strain evidence="2">LB-30</strain>
    </source>
</reference>
<protein>
    <recommendedName>
        <fullName evidence="4">Tetratricopeptide repeat protein</fullName>
    </recommendedName>
</protein>
<accession>A0ABT8F614</accession>
<sequence>MKQLTRRFFLVCICLSGLFLGNKALASSESDSVDFHLLSLEYRLYTEELSVDERNTLLMQKATLFHQSNRLSEAIETLLRGNLYGGNDSIRSAVYTRLAYYNYLLKDYKKTQSYLLENAYYFEGTYLANQNLYLEILTHLQLQEWEEAKEKFNRFAALYTLNYEDARYFETHPLPRLKDSEKAVSISHYLPGIGQWYAGYPGKALVSGGIQAAFVGFGLYNFYTGYFFSGAFTGIGLFYTFYTGGARHAGYLAEQTNAKRLTEFNEPLSRIIVESVQQKSIKKGK</sequence>
<comment type="caution">
    <text evidence="2">The sequence shown here is derived from an EMBL/GenBank/DDBJ whole genome shotgun (WGS) entry which is preliminary data.</text>
</comment>
<evidence type="ECO:0000313" key="3">
    <source>
        <dbReference type="Proteomes" id="UP001168552"/>
    </source>
</evidence>
<keyword evidence="1" id="KW-0732">Signal</keyword>
<gene>
    <name evidence="2" type="ORF">QWY31_07855</name>
</gene>
<feature type="signal peptide" evidence="1">
    <location>
        <begin position="1"/>
        <end position="26"/>
    </location>
</feature>
<dbReference type="EMBL" id="JAUHJS010000003">
    <property type="protein sequence ID" value="MDN4165411.1"/>
    <property type="molecule type" value="Genomic_DNA"/>
</dbReference>
<proteinExistence type="predicted"/>